<reference evidence="3" key="1">
    <citation type="journal article" date="2021" name="Sci. Rep.">
        <title>Diploid genomic architecture of Nitzschia inconspicua, an elite biomass production diatom.</title>
        <authorList>
            <person name="Oliver A."/>
            <person name="Podell S."/>
            <person name="Pinowska A."/>
            <person name="Traller J.C."/>
            <person name="Smith S.R."/>
            <person name="McClure R."/>
            <person name="Beliaev A."/>
            <person name="Bohutskyi P."/>
            <person name="Hill E.A."/>
            <person name="Rabines A."/>
            <person name="Zheng H."/>
            <person name="Allen L.Z."/>
            <person name="Kuo A."/>
            <person name="Grigoriev I.V."/>
            <person name="Allen A.E."/>
            <person name="Hazlebeck D."/>
            <person name="Allen E.E."/>
        </authorList>
    </citation>
    <scope>NUCLEOTIDE SEQUENCE</scope>
    <source>
        <strain evidence="3">Hildebrandi</strain>
    </source>
</reference>
<feature type="transmembrane region" description="Helical" evidence="1">
    <location>
        <begin position="54"/>
        <end position="72"/>
    </location>
</feature>
<keyword evidence="3" id="KW-0645">Protease</keyword>
<accession>A0A9K3PK09</accession>
<dbReference type="PANTHER" id="PTHR43722:SF1">
    <property type="entry name" value="PROLINE IMINOPEPTIDASE"/>
    <property type="match status" value="1"/>
</dbReference>
<dbReference type="GO" id="GO:0006508">
    <property type="term" value="P:proteolysis"/>
    <property type="evidence" value="ECO:0007669"/>
    <property type="project" value="InterPro"/>
</dbReference>
<comment type="caution">
    <text evidence="3">The sequence shown here is derived from an EMBL/GenBank/DDBJ whole genome shotgun (WGS) entry which is preliminary data.</text>
</comment>
<dbReference type="AlphaFoldDB" id="A0A9K3PK09"/>
<dbReference type="EMBL" id="JAGRRH010000020">
    <property type="protein sequence ID" value="KAG7347789.1"/>
    <property type="molecule type" value="Genomic_DNA"/>
</dbReference>
<proteinExistence type="predicted"/>
<evidence type="ECO:0000256" key="1">
    <source>
        <dbReference type="SAM" id="Phobius"/>
    </source>
</evidence>
<dbReference type="GO" id="GO:0004177">
    <property type="term" value="F:aminopeptidase activity"/>
    <property type="evidence" value="ECO:0007669"/>
    <property type="project" value="UniProtKB-KW"/>
</dbReference>
<keyword evidence="1" id="KW-0812">Transmembrane</keyword>
<keyword evidence="3" id="KW-0031">Aminopeptidase</keyword>
<sequence>MTNNDPEHEEQPLLIERRESQFDYDDDDDNINYKQNQNQTKTQCCCFRRGRRKWLAVAVLNLFVAIVLALLVRRALKPSKDDDVGVIDIYHATEYRIPVEEGITLWCRTWGKESAPAVVFVHGGPGGAVEDYHNGNRRFFEKSKLFVVEVDQRGTGRSQPSLRDDFGYRTLYQNISIETISNDYEIVRRFLDIDQWVVWGGSYGSTIGIDYAMRYPKSTLALILRGVYLNTVTEMDEVYSQNAFLDDPKKLSDFRQLYEFAVQHASIEGRELDANDSFGLTKEYEKMIDNGNEMAVWQWFVFENNLMEEDPQNLLDPNRIDESRLGEAQSTAFFETRLWIHQTWEAPSNFFGRVDCLSNTPIWICQGLRDNVCPPQNAQHLVAAMHNTTRSAPIHDRFIESGHEDTDPVMEGCLVESMTEFLQSLSLIHSDARNLKTMGRTTW</sequence>
<feature type="domain" description="AB hydrolase-1" evidence="2">
    <location>
        <begin position="116"/>
        <end position="244"/>
    </location>
</feature>
<evidence type="ECO:0000259" key="2">
    <source>
        <dbReference type="Pfam" id="PF00561"/>
    </source>
</evidence>
<keyword evidence="1" id="KW-1133">Transmembrane helix</keyword>
<name>A0A9K3PK09_9STRA</name>
<protein>
    <submittedName>
        <fullName evidence="3">Prolyl aminopeptidase</fullName>
    </submittedName>
</protein>
<keyword evidence="1" id="KW-0472">Membrane</keyword>
<dbReference type="PANTHER" id="PTHR43722">
    <property type="entry name" value="PROLINE IMINOPEPTIDASE"/>
    <property type="match status" value="1"/>
</dbReference>
<dbReference type="InterPro" id="IPR000073">
    <property type="entry name" value="AB_hydrolase_1"/>
</dbReference>
<evidence type="ECO:0000313" key="4">
    <source>
        <dbReference type="Proteomes" id="UP000693970"/>
    </source>
</evidence>
<keyword evidence="3" id="KW-0378">Hydrolase</keyword>
<dbReference type="OrthoDB" id="10249433at2759"/>
<gene>
    <name evidence="3" type="ORF">IV203_016494</name>
</gene>
<dbReference type="Proteomes" id="UP000693970">
    <property type="component" value="Unassembled WGS sequence"/>
</dbReference>
<reference evidence="3" key="2">
    <citation type="submission" date="2021-04" db="EMBL/GenBank/DDBJ databases">
        <authorList>
            <person name="Podell S."/>
        </authorList>
    </citation>
    <scope>NUCLEOTIDE SEQUENCE</scope>
    <source>
        <strain evidence="3">Hildebrandi</strain>
    </source>
</reference>
<dbReference type="Pfam" id="PF00561">
    <property type="entry name" value="Abhydrolase_1"/>
    <property type="match status" value="1"/>
</dbReference>
<evidence type="ECO:0000313" key="3">
    <source>
        <dbReference type="EMBL" id="KAG7347789.1"/>
    </source>
</evidence>
<organism evidence="3 4">
    <name type="scientific">Nitzschia inconspicua</name>
    <dbReference type="NCBI Taxonomy" id="303405"/>
    <lineage>
        <taxon>Eukaryota</taxon>
        <taxon>Sar</taxon>
        <taxon>Stramenopiles</taxon>
        <taxon>Ochrophyta</taxon>
        <taxon>Bacillariophyta</taxon>
        <taxon>Bacillariophyceae</taxon>
        <taxon>Bacillariophycidae</taxon>
        <taxon>Bacillariales</taxon>
        <taxon>Bacillariaceae</taxon>
        <taxon>Nitzschia</taxon>
    </lineage>
</organism>
<keyword evidence="4" id="KW-1185">Reference proteome</keyword>
<dbReference type="GO" id="GO:0005737">
    <property type="term" value="C:cytoplasm"/>
    <property type="evidence" value="ECO:0007669"/>
    <property type="project" value="InterPro"/>
</dbReference>
<dbReference type="InterPro" id="IPR005944">
    <property type="entry name" value="Pro_iminopeptidase"/>
</dbReference>